<dbReference type="EMBL" id="JGYP01000002">
    <property type="protein sequence ID" value="KFI45913.1"/>
    <property type="molecule type" value="Genomic_DNA"/>
</dbReference>
<evidence type="ECO:0000256" key="1">
    <source>
        <dbReference type="SAM" id="MobiDB-lite"/>
    </source>
</evidence>
<keyword evidence="3" id="KW-1185">Reference proteome</keyword>
<accession>A0A086ZHB3</accession>
<dbReference type="STRING" id="1437606.BBOH_0720"/>
<proteinExistence type="predicted"/>
<dbReference type="AlphaFoldDB" id="A0A086ZHB3"/>
<feature type="region of interest" description="Disordered" evidence="1">
    <location>
        <begin position="1"/>
        <end position="22"/>
    </location>
</feature>
<organism evidence="2 3">
    <name type="scientific">Bifidobacterium bohemicum DSM 22767</name>
    <dbReference type="NCBI Taxonomy" id="1437606"/>
    <lineage>
        <taxon>Bacteria</taxon>
        <taxon>Bacillati</taxon>
        <taxon>Actinomycetota</taxon>
        <taxon>Actinomycetes</taxon>
        <taxon>Bifidobacteriales</taxon>
        <taxon>Bifidobacteriaceae</taxon>
        <taxon>Bifidobacterium</taxon>
    </lineage>
</organism>
<evidence type="ECO:0000313" key="3">
    <source>
        <dbReference type="Proteomes" id="UP000029096"/>
    </source>
</evidence>
<evidence type="ECO:0000313" key="2">
    <source>
        <dbReference type="EMBL" id="KFI45913.1"/>
    </source>
</evidence>
<sequence>MTRLAPRAAEATNHHITEPAGGGRFFNHHAFTCNNDAGGGFCSGLSAVHIQKFGARLFLSCSHNGNVLLLYPRPQR</sequence>
<gene>
    <name evidence="2" type="ORF">BBOH_0720</name>
</gene>
<reference evidence="2 3" key="1">
    <citation type="submission" date="2014-03" db="EMBL/GenBank/DDBJ databases">
        <title>Genomics of Bifidobacteria.</title>
        <authorList>
            <person name="Ventura M."/>
            <person name="Milani C."/>
            <person name="Lugli G.A."/>
        </authorList>
    </citation>
    <scope>NUCLEOTIDE SEQUENCE [LARGE SCALE GENOMIC DNA]</scope>
    <source>
        <strain evidence="2 3">DSM 22767</strain>
    </source>
</reference>
<dbReference type="Proteomes" id="UP000029096">
    <property type="component" value="Unassembled WGS sequence"/>
</dbReference>
<protein>
    <submittedName>
        <fullName evidence="2">Uncharacterized protein</fullName>
    </submittedName>
</protein>
<comment type="caution">
    <text evidence="2">The sequence shown here is derived from an EMBL/GenBank/DDBJ whole genome shotgun (WGS) entry which is preliminary data.</text>
</comment>
<name>A0A086ZHB3_9BIFI</name>